<name>A0A075V210_9PSEU</name>
<protein>
    <submittedName>
        <fullName evidence="3">Putative secreted protein</fullName>
    </submittedName>
</protein>
<keyword evidence="1" id="KW-0732">Signal</keyword>
<proteinExistence type="predicted"/>
<evidence type="ECO:0000313" key="3">
    <source>
        <dbReference type="EMBL" id="AIG76705.1"/>
    </source>
</evidence>
<dbReference type="EMBL" id="CP008953">
    <property type="protein sequence ID" value="AIG76705.1"/>
    <property type="molecule type" value="Genomic_DNA"/>
</dbReference>
<reference evidence="3 4" key="1">
    <citation type="journal article" date="2014" name="J. Biotechnol.">
        <title>Complete genome sequence of the actinobacterium Amycolatopsis japonica MG417-CF17(T) (=DSM 44213T) producing (S,S)-N,N'-ethylenediaminedisuccinic acid.</title>
        <authorList>
            <person name="Stegmann E."/>
            <person name="Albersmeier A."/>
            <person name="Spohn M."/>
            <person name="Gert H."/>
            <person name="Weber T."/>
            <person name="Wohlleben W."/>
            <person name="Kalinowski J."/>
            <person name="Ruckert C."/>
        </authorList>
    </citation>
    <scope>NUCLEOTIDE SEQUENCE [LARGE SCALE GENOMIC DNA]</scope>
    <source>
        <strain evidence="4">MG417-CF17 (DSM 44213)</strain>
    </source>
</reference>
<dbReference type="PANTHER" id="PTHR40032:SF1">
    <property type="entry name" value="EXPORTED PROTEIN"/>
    <property type="match status" value="1"/>
</dbReference>
<feature type="chain" id="PRO_5001710281" evidence="1">
    <location>
        <begin position="35"/>
        <end position="399"/>
    </location>
</feature>
<dbReference type="AlphaFoldDB" id="A0A075V210"/>
<feature type="signal peptide" evidence="1">
    <location>
        <begin position="1"/>
        <end position="34"/>
    </location>
</feature>
<gene>
    <name evidence="3" type="ORF">AJAP_19210</name>
</gene>
<evidence type="ECO:0000313" key="4">
    <source>
        <dbReference type="Proteomes" id="UP000028492"/>
    </source>
</evidence>
<accession>A0A075V210</accession>
<organism evidence="3 4">
    <name type="scientific">Amycolatopsis japonica</name>
    <dbReference type="NCBI Taxonomy" id="208439"/>
    <lineage>
        <taxon>Bacteria</taxon>
        <taxon>Bacillati</taxon>
        <taxon>Actinomycetota</taxon>
        <taxon>Actinomycetes</taxon>
        <taxon>Pseudonocardiales</taxon>
        <taxon>Pseudonocardiaceae</taxon>
        <taxon>Amycolatopsis</taxon>
        <taxon>Amycolatopsis japonica group</taxon>
    </lineage>
</organism>
<dbReference type="Pfam" id="PF12671">
    <property type="entry name" value="Amidase_6"/>
    <property type="match status" value="1"/>
</dbReference>
<evidence type="ECO:0000256" key="1">
    <source>
        <dbReference type="SAM" id="SignalP"/>
    </source>
</evidence>
<dbReference type="KEGG" id="aja:AJAP_19210"/>
<dbReference type="InterPro" id="IPR024301">
    <property type="entry name" value="Amidase_6"/>
</dbReference>
<evidence type="ECO:0000259" key="2">
    <source>
        <dbReference type="Pfam" id="PF12671"/>
    </source>
</evidence>
<dbReference type="Proteomes" id="UP000028492">
    <property type="component" value="Chromosome"/>
</dbReference>
<feature type="domain" description="Putative amidase" evidence="2">
    <location>
        <begin position="233"/>
        <end position="387"/>
    </location>
</feature>
<dbReference type="PANTHER" id="PTHR40032">
    <property type="entry name" value="EXPORTED PROTEIN-RELATED"/>
    <property type="match status" value="1"/>
</dbReference>
<sequence>MRLFGMERNRTRVAALAATAAVVAPLCLTSTAQAAPGDEPEVLLALTQQYLQDRASRVTDSRPMALAAASLTSVSTTSSLAARLATEIPALDRLRATTVGTYAQYSNAVVELMSPTVTVTGDAARVTVQELTRLVFAKRESPDSADATRYRVPHVLEFQRQGSSWILTSDALDVPADAPDPVPYENPVKLQPATPRDLASESLLSKDIKPNYPGAQPFSSSPSAGLNGGVPIDRQTAVRYARTFAINYNPAYERYGNDCTNFVSQVMRAGGWTDVGSPGPDGPDKWFQYNRFSHSRTWTIAHEFSDFGFYHSRRLRNYGGETPLIADVVSADWENGVADGHVDHLMVITENAPGNIHDWSKIKLTYHTADQLDIPLSTVSQKVGNRVAFYFFDTRGMPG</sequence>
<dbReference type="HOGENOM" id="CLU_057271_0_0_11"/>
<keyword evidence="4" id="KW-1185">Reference proteome</keyword>